<reference evidence="8" key="1">
    <citation type="submission" date="2019-04" db="EMBL/GenBank/DDBJ databases">
        <title>Genome assembly of Zosterops borbonicus 15179.</title>
        <authorList>
            <person name="Leroy T."/>
            <person name="Anselmetti Y."/>
            <person name="Tilak M.-K."/>
            <person name="Nabholz B."/>
        </authorList>
    </citation>
    <scope>NUCLEOTIDE SEQUENCE</scope>
    <source>
        <strain evidence="8">HGM_15179</strain>
        <tissue evidence="8">Muscle</tissue>
    </source>
</reference>
<dbReference type="Proteomes" id="UP000796761">
    <property type="component" value="Unassembled WGS sequence"/>
</dbReference>
<dbReference type="InterPro" id="IPR002156">
    <property type="entry name" value="RNaseH_domain"/>
</dbReference>
<dbReference type="EMBL" id="SWJQ01001567">
    <property type="protein sequence ID" value="TRZ07922.1"/>
    <property type="molecule type" value="Genomic_DNA"/>
</dbReference>
<evidence type="ECO:0000256" key="5">
    <source>
        <dbReference type="ARBA" id="ARBA00022801"/>
    </source>
</evidence>
<keyword evidence="5" id="KW-0378">Hydrolase</keyword>
<dbReference type="SUPFAM" id="SSF53098">
    <property type="entry name" value="Ribonuclease H-like"/>
    <property type="match status" value="1"/>
</dbReference>
<dbReference type="PROSITE" id="PS50879">
    <property type="entry name" value="RNASE_H_1"/>
    <property type="match status" value="1"/>
</dbReference>
<keyword evidence="9" id="KW-1185">Reference proteome</keyword>
<sequence length="361" mass="40138">MTVLVSHMVSAVLEVKGSHWLSPQQFLKYQAIMVEQDNVDIVVTNILNPASFLSGNQGELVHHSCLETIEATYSSCPDLEDTPLDDAETWFTDGSSYVISGKQHAGYVVTTSRDLIEKGPLPVGTSAQKVEIIVLTCVLELSKEKRINIYTDSRYAFGVVHAHGAIWKERGLLNLQGKNIKHAQEIMWLSEAVQMPEKVAIMHIKAHQVSSALEEGNELADREAKEAAKEKEILAAYEGVQAASDVIGYETQLLLAPCLPVLGWMFKGKVPSTHHPTDTTWSKWIALITQRTRIGNPNRPGILEVITNWPEGETFGLSSEEEEKQVTRAEEAPPYNELLETERRYALFTDGSCQIVGANWE</sequence>
<dbReference type="GO" id="GO:0003676">
    <property type="term" value="F:nucleic acid binding"/>
    <property type="evidence" value="ECO:0007669"/>
    <property type="project" value="InterPro"/>
</dbReference>
<dbReference type="OrthoDB" id="9950135at2759"/>
<evidence type="ECO:0000256" key="4">
    <source>
        <dbReference type="ARBA" id="ARBA00022759"/>
    </source>
</evidence>
<gene>
    <name evidence="8" type="ORF">HGM15179_019181</name>
</gene>
<dbReference type="InterPro" id="IPR012337">
    <property type="entry name" value="RNaseH-like_sf"/>
</dbReference>
<organism evidence="8 9">
    <name type="scientific">Zosterops borbonicus</name>
    <dbReference type="NCBI Taxonomy" id="364589"/>
    <lineage>
        <taxon>Eukaryota</taxon>
        <taxon>Metazoa</taxon>
        <taxon>Chordata</taxon>
        <taxon>Craniata</taxon>
        <taxon>Vertebrata</taxon>
        <taxon>Euteleostomi</taxon>
        <taxon>Archelosauria</taxon>
        <taxon>Archosauria</taxon>
        <taxon>Dinosauria</taxon>
        <taxon>Saurischia</taxon>
        <taxon>Theropoda</taxon>
        <taxon>Coelurosauria</taxon>
        <taxon>Aves</taxon>
        <taxon>Neognathae</taxon>
        <taxon>Neoaves</taxon>
        <taxon>Telluraves</taxon>
        <taxon>Australaves</taxon>
        <taxon>Passeriformes</taxon>
        <taxon>Sylvioidea</taxon>
        <taxon>Zosteropidae</taxon>
        <taxon>Zosterops</taxon>
    </lineage>
</organism>
<name>A0A8K1DAE6_9PASS</name>
<keyword evidence="4" id="KW-0255">Endonuclease</keyword>
<dbReference type="Pfam" id="PF00075">
    <property type="entry name" value="RNase_H"/>
    <property type="match status" value="1"/>
</dbReference>
<keyword evidence="1" id="KW-0808">Transferase</keyword>
<keyword evidence="2" id="KW-0548">Nucleotidyltransferase</keyword>
<keyword evidence="6" id="KW-0695">RNA-directed DNA polymerase</keyword>
<accession>A0A8K1DAE6</accession>
<dbReference type="AlphaFoldDB" id="A0A8K1DAE6"/>
<keyword evidence="3" id="KW-0540">Nuclease</keyword>
<dbReference type="PANTHER" id="PTHR41694">
    <property type="entry name" value="ENDOGENOUS RETROVIRUS GROUP K MEMBER POL PROTEIN"/>
    <property type="match status" value="1"/>
</dbReference>
<evidence type="ECO:0000256" key="6">
    <source>
        <dbReference type="ARBA" id="ARBA00022918"/>
    </source>
</evidence>
<dbReference type="InterPro" id="IPR036397">
    <property type="entry name" value="RNaseH_sf"/>
</dbReference>
<evidence type="ECO:0000313" key="9">
    <source>
        <dbReference type="Proteomes" id="UP000796761"/>
    </source>
</evidence>
<protein>
    <recommendedName>
        <fullName evidence="7">RNase H type-1 domain-containing protein</fullName>
    </recommendedName>
</protein>
<evidence type="ECO:0000256" key="1">
    <source>
        <dbReference type="ARBA" id="ARBA00022679"/>
    </source>
</evidence>
<evidence type="ECO:0000256" key="3">
    <source>
        <dbReference type="ARBA" id="ARBA00022722"/>
    </source>
</evidence>
<evidence type="ECO:0000313" key="8">
    <source>
        <dbReference type="EMBL" id="TRZ07922.1"/>
    </source>
</evidence>
<evidence type="ECO:0000259" key="7">
    <source>
        <dbReference type="PROSITE" id="PS50879"/>
    </source>
</evidence>
<dbReference type="GO" id="GO:0004523">
    <property type="term" value="F:RNA-DNA hybrid ribonuclease activity"/>
    <property type="evidence" value="ECO:0007669"/>
    <property type="project" value="InterPro"/>
</dbReference>
<dbReference type="PANTHER" id="PTHR41694:SF5">
    <property type="entry name" value="RIBONUCLEASE H"/>
    <property type="match status" value="1"/>
</dbReference>
<dbReference type="GO" id="GO:0003964">
    <property type="term" value="F:RNA-directed DNA polymerase activity"/>
    <property type="evidence" value="ECO:0007669"/>
    <property type="project" value="UniProtKB-KW"/>
</dbReference>
<dbReference type="CDD" id="cd09273">
    <property type="entry name" value="RNase_HI_RT_Bel"/>
    <property type="match status" value="1"/>
</dbReference>
<dbReference type="Gene3D" id="3.30.420.10">
    <property type="entry name" value="Ribonuclease H-like superfamily/Ribonuclease H"/>
    <property type="match status" value="1"/>
</dbReference>
<comment type="caution">
    <text evidence="8">The sequence shown here is derived from an EMBL/GenBank/DDBJ whole genome shotgun (WGS) entry which is preliminary data.</text>
</comment>
<feature type="domain" description="RNase H type-1" evidence="7">
    <location>
        <begin position="84"/>
        <end position="229"/>
    </location>
</feature>
<evidence type="ECO:0000256" key="2">
    <source>
        <dbReference type="ARBA" id="ARBA00022695"/>
    </source>
</evidence>
<proteinExistence type="predicted"/>